<protein>
    <submittedName>
        <fullName evidence="1">Uncharacterized protein</fullName>
    </submittedName>
</protein>
<dbReference type="EnsemblPlants" id="PGSC0003DMT400090638">
    <property type="protein sequence ID" value="PGSC0003DMT400090638"/>
    <property type="gene ID" value="PGSC0003DMG400040209"/>
</dbReference>
<proteinExistence type="predicted"/>
<name>M1DKU5_SOLTU</name>
<dbReference type="InParanoid" id="M1DKU5"/>
<dbReference type="PaxDb" id="4113-PGSC0003DMT400090638"/>
<organism evidence="1 2">
    <name type="scientific">Solanum tuberosum</name>
    <name type="common">Potato</name>
    <dbReference type="NCBI Taxonomy" id="4113"/>
    <lineage>
        <taxon>Eukaryota</taxon>
        <taxon>Viridiplantae</taxon>
        <taxon>Streptophyta</taxon>
        <taxon>Embryophyta</taxon>
        <taxon>Tracheophyta</taxon>
        <taxon>Spermatophyta</taxon>
        <taxon>Magnoliopsida</taxon>
        <taxon>eudicotyledons</taxon>
        <taxon>Gunneridae</taxon>
        <taxon>Pentapetalae</taxon>
        <taxon>asterids</taxon>
        <taxon>lamiids</taxon>
        <taxon>Solanales</taxon>
        <taxon>Solanaceae</taxon>
        <taxon>Solanoideae</taxon>
        <taxon>Solaneae</taxon>
        <taxon>Solanum</taxon>
    </lineage>
</organism>
<dbReference type="Proteomes" id="UP000011115">
    <property type="component" value="Unassembled WGS sequence"/>
</dbReference>
<dbReference type="AlphaFoldDB" id="M1DKU5"/>
<dbReference type="HOGENOM" id="CLU_2908572_0_0_1"/>
<sequence>MMVWLLMRSVQGDCVRGSPSAFAEGGRLRHRDRGGLGSYDAYLRCLACVEACVIPLMVAENL</sequence>
<dbReference type="Gramene" id="PGSC0003DMT400090638">
    <property type="protein sequence ID" value="PGSC0003DMT400090638"/>
    <property type="gene ID" value="PGSC0003DMG400040209"/>
</dbReference>
<keyword evidence="2" id="KW-1185">Reference proteome</keyword>
<reference evidence="1" key="2">
    <citation type="submission" date="2015-06" db="UniProtKB">
        <authorList>
            <consortium name="EnsemblPlants"/>
        </authorList>
    </citation>
    <scope>IDENTIFICATION</scope>
    <source>
        <strain evidence="1">DM1-3 516 R44</strain>
    </source>
</reference>
<evidence type="ECO:0000313" key="2">
    <source>
        <dbReference type="Proteomes" id="UP000011115"/>
    </source>
</evidence>
<evidence type="ECO:0000313" key="1">
    <source>
        <dbReference type="EnsemblPlants" id="PGSC0003DMT400090638"/>
    </source>
</evidence>
<accession>M1DKU5</accession>
<reference evidence="2" key="1">
    <citation type="journal article" date="2011" name="Nature">
        <title>Genome sequence and analysis of the tuber crop potato.</title>
        <authorList>
            <consortium name="The Potato Genome Sequencing Consortium"/>
        </authorList>
    </citation>
    <scope>NUCLEOTIDE SEQUENCE [LARGE SCALE GENOMIC DNA]</scope>
    <source>
        <strain evidence="2">cv. DM1-3 516 R44</strain>
    </source>
</reference>